<comment type="caution">
    <text evidence="2">The sequence shown here is derived from an EMBL/GenBank/DDBJ whole genome shotgun (WGS) entry which is preliminary data.</text>
</comment>
<feature type="signal peptide" evidence="1">
    <location>
        <begin position="1"/>
        <end position="27"/>
    </location>
</feature>
<sequence>MTLSGRSTLALGFAGLALPLRVPAAHAAVTAVRIGQQKFGTLILLKQKRFLEEALLPSDRESPVVLVGTGLTVVDMLLRLREKGHRGPVTMVSRHGLPSLDHVCRVRGPLCRIRRCLPPAPIWRRFGAPCIAEQVERQRRAGLLAIRRGHVRDLAMSAGIGYLTIVTSGGTESLRIMRHQLHRAGHRLSEGPIPVAEDALPGRTCGRRGLGRDAGDRCQRGA</sequence>
<dbReference type="EMBL" id="JABEQD010000006">
    <property type="protein sequence ID" value="MBB2168853.1"/>
    <property type="molecule type" value="Genomic_DNA"/>
</dbReference>
<dbReference type="RefSeq" id="WP_182986385.1">
    <property type="nucleotide sequence ID" value="NZ_JABEQD010000006.1"/>
</dbReference>
<protein>
    <submittedName>
        <fullName evidence="2">Uncharacterized protein</fullName>
    </submittedName>
</protein>
<proteinExistence type="predicted"/>
<evidence type="ECO:0000313" key="3">
    <source>
        <dbReference type="Proteomes" id="UP000559860"/>
    </source>
</evidence>
<feature type="chain" id="PRO_5031046769" evidence="1">
    <location>
        <begin position="28"/>
        <end position="222"/>
    </location>
</feature>
<accession>A0A7W4NYS7</accession>
<keyword evidence="3" id="KW-1185">Reference proteome</keyword>
<gene>
    <name evidence="2" type="ORF">HLH36_10875</name>
</gene>
<evidence type="ECO:0000313" key="2">
    <source>
        <dbReference type="EMBL" id="MBB2168853.1"/>
    </source>
</evidence>
<name>A0A7W4NYS7_9PROT</name>
<reference evidence="2 3" key="1">
    <citation type="submission" date="2020-04" db="EMBL/GenBank/DDBJ databases">
        <title>Description of novel Gluconacetobacter.</title>
        <authorList>
            <person name="Sombolestani A."/>
        </authorList>
    </citation>
    <scope>NUCLEOTIDE SEQUENCE [LARGE SCALE GENOMIC DNA]</scope>
    <source>
        <strain evidence="2 3">LMG 27801</strain>
    </source>
</reference>
<organism evidence="2 3">
    <name type="scientific">Gluconacetobacter aggeris</name>
    <dbReference type="NCBI Taxonomy" id="1286186"/>
    <lineage>
        <taxon>Bacteria</taxon>
        <taxon>Pseudomonadati</taxon>
        <taxon>Pseudomonadota</taxon>
        <taxon>Alphaproteobacteria</taxon>
        <taxon>Acetobacterales</taxon>
        <taxon>Acetobacteraceae</taxon>
        <taxon>Gluconacetobacter</taxon>
    </lineage>
</organism>
<dbReference type="AlphaFoldDB" id="A0A7W4NYS7"/>
<evidence type="ECO:0000256" key="1">
    <source>
        <dbReference type="SAM" id="SignalP"/>
    </source>
</evidence>
<dbReference type="Proteomes" id="UP000559860">
    <property type="component" value="Unassembled WGS sequence"/>
</dbReference>
<keyword evidence="1" id="KW-0732">Signal</keyword>